<keyword evidence="10 16" id="KW-0067">ATP-binding</keyword>
<dbReference type="Gene3D" id="3.30.450.20">
    <property type="entry name" value="PAS domain"/>
    <property type="match status" value="2"/>
</dbReference>
<dbReference type="Pfam" id="PF17203">
    <property type="entry name" value="sCache_3_2"/>
    <property type="match status" value="1"/>
</dbReference>
<dbReference type="InterPro" id="IPR033463">
    <property type="entry name" value="sCache_3"/>
</dbReference>
<accession>A0ABW0YNU0</accession>
<evidence type="ECO:0000313" key="17">
    <source>
        <dbReference type="Proteomes" id="UP001596142"/>
    </source>
</evidence>
<dbReference type="Gene3D" id="3.30.565.10">
    <property type="entry name" value="Histidine kinase-like ATPase, C-terminal domain"/>
    <property type="match status" value="1"/>
</dbReference>
<organism evidence="16 17">
    <name type="scientific">Thalassorhabdus alkalitolerans</name>
    <dbReference type="NCBI Taxonomy" id="2282697"/>
    <lineage>
        <taxon>Bacteria</taxon>
        <taxon>Bacillati</taxon>
        <taxon>Bacillota</taxon>
        <taxon>Bacilli</taxon>
        <taxon>Bacillales</taxon>
        <taxon>Bacillaceae</taxon>
        <taxon>Thalassorhabdus</taxon>
    </lineage>
</organism>
<comment type="subcellular location">
    <subcellularLocation>
        <location evidence="2">Cell membrane</location>
        <topology evidence="2">Multi-pass membrane protein</topology>
    </subcellularLocation>
</comment>
<dbReference type="PRINTS" id="PR00344">
    <property type="entry name" value="BCTRLSENSOR"/>
</dbReference>
<keyword evidence="13 14" id="KW-0472">Membrane</keyword>
<keyword evidence="8" id="KW-0547">Nucleotide-binding</keyword>
<feature type="transmembrane region" description="Helical" evidence="14">
    <location>
        <begin position="20"/>
        <end position="39"/>
    </location>
</feature>
<comment type="catalytic activity">
    <reaction evidence="1">
        <text>ATP + protein L-histidine = ADP + protein N-phospho-L-histidine.</text>
        <dbReference type="EC" id="2.7.13.3"/>
    </reaction>
</comment>
<dbReference type="Proteomes" id="UP001596142">
    <property type="component" value="Unassembled WGS sequence"/>
</dbReference>
<evidence type="ECO:0000256" key="14">
    <source>
        <dbReference type="SAM" id="Phobius"/>
    </source>
</evidence>
<name>A0ABW0YNU0_9BACI</name>
<dbReference type="PROSITE" id="PS50109">
    <property type="entry name" value="HIS_KIN"/>
    <property type="match status" value="1"/>
</dbReference>
<dbReference type="SUPFAM" id="SSF55785">
    <property type="entry name" value="PYP-like sensor domain (PAS domain)"/>
    <property type="match status" value="1"/>
</dbReference>
<evidence type="ECO:0000256" key="1">
    <source>
        <dbReference type="ARBA" id="ARBA00000085"/>
    </source>
</evidence>
<sequence>MKNFNLTPLWKPQLSLLQKMILLTSSLILITILLMGYYYHQQYSQYVEQHMGNRALSVAQSVAMIPELRSAFNEQSPEEIIQPIAEDIREEVGAQFIVVGNTDSIRYSHPIEERIGQKMVGGDNDPALLHGESYVSQAEGSLGLSIRGKVPVLSDEGAVIGVVSVGFLEDEVQVTAQEYISDTWILLAMITFGGLAGSVLISYHVKRSIHGLEPAEIGRMFEEKEAILQSIHEGIIAVNEQGTVTMINQTAMEYLSDKKNQKDVIGAPIQEIIKNTGLIEVLATGRAHFNKELWLQDHHLVVNRVPIKSQNKVLGAVSTFRNKTEIMELSRELSKVREYAEGLRAQTHEFSNKLYTISGLLQLGKVPEAIELIDQESKTQQGWLHFFIENVTDSMVSAVLLGKMNRAHELGITFSVDKYSQLSSVLTDKQREALITILGNLIENACESLLENDKKNRLIHVSFTDLGEEIVFEIEDSGPGVSPLIMEKIFMEGYSTKSDKHRGIGLALTMKAINNLGGMVTLEKSELGGACFIVSIPKAEPGRIEREGYR</sequence>
<keyword evidence="6" id="KW-0808">Transferase</keyword>
<dbReference type="SUPFAM" id="SSF55890">
    <property type="entry name" value="Sporulation response regulatory protein Spo0B"/>
    <property type="match status" value="1"/>
</dbReference>
<dbReference type="Pfam" id="PF02518">
    <property type="entry name" value="HATPase_c"/>
    <property type="match status" value="1"/>
</dbReference>
<evidence type="ECO:0000256" key="6">
    <source>
        <dbReference type="ARBA" id="ARBA00022679"/>
    </source>
</evidence>
<keyword evidence="9" id="KW-0418">Kinase</keyword>
<keyword evidence="5" id="KW-0597">Phosphoprotein</keyword>
<dbReference type="Pfam" id="PF00989">
    <property type="entry name" value="PAS"/>
    <property type="match status" value="1"/>
</dbReference>
<dbReference type="InterPro" id="IPR039506">
    <property type="entry name" value="SPOB_a"/>
</dbReference>
<gene>
    <name evidence="16" type="ORF">ACFPU1_10005</name>
</gene>
<keyword evidence="7 14" id="KW-0812">Transmembrane</keyword>
<dbReference type="InterPro" id="IPR036890">
    <property type="entry name" value="HATPase_C_sf"/>
</dbReference>
<dbReference type="InterPro" id="IPR013767">
    <property type="entry name" value="PAS_fold"/>
</dbReference>
<reference evidence="17" key="1">
    <citation type="journal article" date="2019" name="Int. J. Syst. Evol. Microbiol.">
        <title>The Global Catalogue of Microorganisms (GCM) 10K type strain sequencing project: providing services to taxonomists for standard genome sequencing and annotation.</title>
        <authorList>
            <consortium name="The Broad Institute Genomics Platform"/>
            <consortium name="The Broad Institute Genome Sequencing Center for Infectious Disease"/>
            <person name="Wu L."/>
            <person name="Ma J."/>
        </authorList>
    </citation>
    <scope>NUCLEOTIDE SEQUENCE [LARGE SCALE GENOMIC DNA]</scope>
    <source>
        <strain evidence="17">CECT 7184</strain>
    </source>
</reference>
<evidence type="ECO:0000256" key="3">
    <source>
        <dbReference type="ARBA" id="ARBA00012438"/>
    </source>
</evidence>
<keyword evidence="4" id="KW-1003">Cell membrane</keyword>
<dbReference type="InterPro" id="IPR004358">
    <property type="entry name" value="Sig_transdc_His_kin-like_C"/>
</dbReference>
<dbReference type="SMART" id="SM00091">
    <property type="entry name" value="PAS"/>
    <property type="match status" value="1"/>
</dbReference>
<dbReference type="CDD" id="cd00130">
    <property type="entry name" value="PAS"/>
    <property type="match status" value="1"/>
</dbReference>
<dbReference type="InterPro" id="IPR029151">
    <property type="entry name" value="Sensor-like_sf"/>
</dbReference>
<dbReference type="InterPro" id="IPR035965">
    <property type="entry name" value="PAS-like_dom_sf"/>
</dbReference>
<keyword evidence="12" id="KW-0902">Two-component regulatory system</keyword>
<dbReference type="InterPro" id="IPR016120">
    <property type="entry name" value="Sig_transdc_His_kin_SpoOB"/>
</dbReference>
<protein>
    <recommendedName>
        <fullName evidence="3">histidine kinase</fullName>
        <ecNumber evidence="3">2.7.13.3</ecNumber>
    </recommendedName>
</protein>
<evidence type="ECO:0000313" key="16">
    <source>
        <dbReference type="EMBL" id="MFC5713117.1"/>
    </source>
</evidence>
<evidence type="ECO:0000256" key="11">
    <source>
        <dbReference type="ARBA" id="ARBA00022989"/>
    </source>
</evidence>
<comment type="caution">
    <text evidence="16">The sequence shown here is derived from an EMBL/GenBank/DDBJ whole genome shotgun (WGS) entry which is preliminary data.</text>
</comment>
<evidence type="ECO:0000256" key="4">
    <source>
        <dbReference type="ARBA" id="ARBA00022475"/>
    </source>
</evidence>
<evidence type="ECO:0000256" key="2">
    <source>
        <dbReference type="ARBA" id="ARBA00004651"/>
    </source>
</evidence>
<dbReference type="SMART" id="SM00387">
    <property type="entry name" value="HATPase_c"/>
    <property type="match status" value="1"/>
</dbReference>
<dbReference type="InterPro" id="IPR000014">
    <property type="entry name" value="PAS"/>
</dbReference>
<dbReference type="InterPro" id="IPR005467">
    <property type="entry name" value="His_kinase_dom"/>
</dbReference>
<dbReference type="PANTHER" id="PTHR43547">
    <property type="entry name" value="TWO-COMPONENT HISTIDINE KINASE"/>
    <property type="match status" value="1"/>
</dbReference>
<dbReference type="EMBL" id="JBHSOZ010000004">
    <property type="protein sequence ID" value="MFC5713117.1"/>
    <property type="molecule type" value="Genomic_DNA"/>
</dbReference>
<keyword evidence="11 14" id="KW-1133">Transmembrane helix</keyword>
<dbReference type="SUPFAM" id="SSF103190">
    <property type="entry name" value="Sensory domain-like"/>
    <property type="match status" value="1"/>
</dbReference>
<evidence type="ECO:0000256" key="7">
    <source>
        <dbReference type="ARBA" id="ARBA00022692"/>
    </source>
</evidence>
<evidence type="ECO:0000259" key="15">
    <source>
        <dbReference type="PROSITE" id="PS50109"/>
    </source>
</evidence>
<evidence type="ECO:0000256" key="5">
    <source>
        <dbReference type="ARBA" id="ARBA00022553"/>
    </source>
</evidence>
<feature type="transmembrane region" description="Helical" evidence="14">
    <location>
        <begin position="184"/>
        <end position="205"/>
    </location>
</feature>
<dbReference type="SUPFAM" id="SSF55874">
    <property type="entry name" value="ATPase domain of HSP90 chaperone/DNA topoisomerase II/histidine kinase"/>
    <property type="match status" value="1"/>
</dbReference>
<dbReference type="Gene3D" id="1.10.287.130">
    <property type="match status" value="1"/>
</dbReference>
<evidence type="ECO:0000256" key="8">
    <source>
        <dbReference type="ARBA" id="ARBA00022741"/>
    </source>
</evidence>
<dbReference type="InterPro" id="IPR003594">
    <property type="entry name" value="HATPase_dom"/>
</dbReference>
<evidence type="ECO:0000256" key="10">
    <source>
        <dbReference type="ARBA" id="ARBA00022840"/>
    </source>
</evidence>
<proteinExistence type="predicted"/>
<dbReference type="Pfam" id="PF14689">
    <property type="entry name" value="SPOB_a"/>
    <property type="match status" value="1"/>
</dbReference>
<keyword evidence="17" id="KW-1185">Reference proteome</keyword>
<dbReference type="EC" id="2.7.13.3" evidence="3"/>
<feature type="domain" description="Histidine kinase" evidence="15">
    <location>
        <begin position="324"/>
        <end position="540"/>
    </location>
</feature>
<dbReference type="PANTHER" id="PTHR43547:SF10">
    <property type="entry name" value="SENSOR HISTIDINE KINASE DCUS"/>
    <property type="match status" value="1"/>
</dbReference>
<dbReference type="CDD" id="cd16915">
    <property type="entry name" value="HATPase_DpiB-CitA-like"/>
    <property type="match status" value="1"/>
</dbReference>
<evidence type="ECO:0000256" key="9">
    <source>
        <dbReference type="ARBA" id="ARBA00022777"/>
    </source>
</evidence>
<evidence type="ECO:0000256" key="12">
    <source>
        <dbReference type="ARBA" id="ARBA00023012"/>
    </source>
</evidence>
<evidence type="ECO:0000256" key="13">
    <source>
        <dbReference type="ARBA" id="ARBA00023136"/>
    </source>
</evidence>
<dbReference type="GO" id="GO:0005524">
    <property type="term" value="F:ATP binding"/>
    <property type="evidence" value="ECO:0007669"/>
    <property type="project" value="UniProtKB-KW"/>
</dbReference>
<dbReference type="RefSeq" id="WP_385940636.1">
    <property type="nucleotide sequence ID" value="NZ_JBHSOZ010000004.1"/>
</dbReference>